<accession>A0A8J2KCT9</accession>
<reference evidence="1" key="1">
    <citation type="submission" date="2021-06" db="EMBL/GenBank/DDBJ databases">
        <authorList>
            <person name="Hodson N. C."/>
            <person name="Mongue J. A."/>
            <person name="Jaron S. K."/>
        </authorList>
    </citation>
    <scope>NUCLEOTIDE SEQUENCE</scope>
</reference>
<sequence length="34" mass="3582">QISDVAASLGRMTCGLLPRAWGLCDSKGRPLLPV</sequence>
<gene>
    <name evidence="1" type="ORF">AFUS01_LOCUS12658</name>
</gene>
<keyword evidence="2" id="KW-1185">Reference proteome</keyword>
<dbReference type="AlphaFoldDB" id="A0A8J2KCT9"/>
<feature type="non-terminal residue" evidence="1">
    <location>
        <position position="1"/>
    </location>
</feature>
<evidence type="ECO:0000313" key="1">
    <source>
        <dbReference type="EMBL" id="CAG7723579.1"/>
    </source>
</evidence>
<dbReference type="EMBL" id="CAJVCH010100449">
    <property type="protein sequence ID" value="CAG7723579.1"/>
    <property type="molecule type" value="Genomic_DNA"/>
</dbReference>
<proteinExistence type="predicted"/>
<protein>
    <submittedName>
        <fullName evidence="1">Uncharacterized protein</fullName>
    </submittedName>
</protein>
<dbReference type="Proteomes" id="UP000708208">
    <property type="component" value="Unassembled WGS sequence"/>
</dbReference>
<comment type="caution">
    <text evidence="1">The sequence shown here is derived from an EMBL/GenBank/DDBJ whole genome shotgun (WGS) entry which is preliminary data.</text>
</comment>
<organism evidence="1 2">
    <name type="scientific">Allacma fusca</name>
    <dbReference type="NCBI Taxonomy" id="39272"/>
    <lineage>
        <taxon>Eukaryota</taxon>
        <taxon>Metazoa</taxon>
        <taxon>Ecdysozoa</taxon>
        <taxon>Arthropoda</taxon>
        <taxon>Hexapoda</taxon>
        <taxon>Collembola</taxon>
        <taxon>Symphypleona</taxon>
        <taxon>Sminthuridae</taxon>
        <taxon>Allacma</taxon>
    </lineage>
</organism>
<name>A0A8J2KCT9_9HEXA</name>
<evidence type="ECO:0000313" key="2">
    <source>
        <dbReference type="Proteomes" id="UP000708208"/>
    </source>
</evidence>